<dbReference type="GO" id="GO:0005829">
    <property type="term" value="C:cytosol"/>
    <property type="evidence" value="ECO:0007669"/>
    <property type="project" value="TreeGrafter"/>
</dbReference>
<evidence type="ECO:0000256" key="5">
    <source>
        <dbReference type="ARBA" id="ARBA00022756"/>
    </source>
</evidence>
<dbReference type="GO" id="GO:0042803">
    <property type="term" value="F:protein homodimerization activity"/>
    <property type="evidence" value="ECO:0007669"/>
    <property type="project" value="UniProtKB-ARBA"/>
</dbReference>
<dbReference type="PANTHER" id="PTHR43210">
    <property type="entry name" value="DETHIOBIOTIN SYNTHETASE"/>
    <property type="match status" value="1"/>
</dbReference>
<dbReference type="GO" id="GO:0005524">
    <property type="term" value="F:ATP binding"/>
    <property type="evidence" value="ECO:0007669"/>
    <property type="project" value="UniProtKB-KW"/>
</dbReference>
<dbReference type="PANTHER" id="PTHR43210:SF5">
    <property type="entry name" value="DETHIOBIOTIN SYNTHETASE"/>
    <property type="match status" value="1"/>
</dbReference>
<name>A0A3B0W5E8_9ZZZZ</name>
<dbReference type="EMBL" id="UOFA01000282">
    <property type="protein sequence ID" value="VAW46462.1"/>
    <property type="molecule type" value="Genomic_DNA"/>
</dbReference>
<dbReference type="GO" id="GO:0000287">
    <property type="term" value="F:magnesium ion binding"/>
    <property type="evidence" value="ECO:0007669"/>
    <property type="project" value="InterPro"/>
</dbReference>
<protein>
    <submittedName>
        <fullName evidence="8">Dethiobiotin synthetase</fullName>
        <ecNumber evidence="8">6.3.3.3</ecNumber>
    </submittedName>
</protein>
<dbReference type="NCBIfam" id="TIGR00347">
    <property type="entry name" value="bioD"/>
    <property type="match status" value="1"/>
</dbReference>
<organism evidence="8">
    <name type="scientific">hydrothermal vent metagenome</name>
    <dbReference type="NCBI Taxonomy" id="652676"/>
    <lineage>
        <taxon>unclassified sequences</taxon>
        <taxon>metagenomes</taxon>
        <taxon>ecological metagenomes</taxon>
    </lineage>
</organism>
<dbReference type="GO" id="GO:0009102">
    <property type="term" value="P:biotin biosynthetic process"/>
    <property type="evidence" value="ECO:0007669"/>
    <property type="project" value="UniProtKB-UniPathway"/>
</dbReference>
<sequence length="199" mass="21736">MLITEYAQLPSCFITATDTDAGKTYVSCQILKAWQQQDLTVGAFKPIASGAIWQDGELVSEDAMALAAVTGQSLQQINPFTFEQPASPHLADQAGEFDLSVCVARFQQLLNKYDRVLVEGVGGWCVPLSADIMLKDLANAIKLPVVMVARISLGCINHSLLTIQQIKHDSQLYHGWIANVIDSEFVEAASNIQAIEDRI</sequence>
<dbReference type="EC" id="6.3.3.3" evidence="8"/>
<accession>A0A3B0W5E8</accession>
<dbReference type="UniPathway" id="UPA00078"/>
<dbReference type="SUPFAM" id="SSF52540">
    <property type="entry name" value="P-loop containing nucleoside triphosphate hydrolases"/>
    <property type="match status" value="1"/>
</dbReference>
<dbReference type="GO" id="GO:0004141">
    <property type="term" value="F:dethiobiotin synthase activity"/>
    <property type="evidence" value="ECO:0007669"/>
    <property type="project" value="UniProtKB-EC"/>
</dbReference>
<gene>
    <name evidence="8" type="ORF">MNBD_GAMMA02-1322</name>
</gene>
<dbReference type="CDD" id="cd03109">
    <property type="entry name" value="DTBS"/>
    <property type="match status" value="1"/>
</dbReference>
<dbReference type="PIRSF" id="PIRSF006755">
    <property type="entry name" value="DTB_synth"/>
    <property type="match status" value="1"/>
</dbReference>
<evidence type="ECO:0000256" key="4">
    <source>
        <dbReference type="ARBA" id="ARBA00022741"/>
    </source>
</evidence>
<keyword evidence="4" id="KW-0547">Nucleotide-binding</keyword>
<keyword evidence="3" id="KW-0479">Metal-binding</keyword>
<evidence type="ECO:0000256" key="2">
    <source>
        <dbReference type="ARBA" id="ARBA00022598"/>
    </source>
</evidence>
<dbReference type="Gene3D" id="3.40.50.300">
    <property type="entry name" value="P-loop containing nucleotide triphosphate hydrolases"/>
    <property type="match status" value="1"/>
</dbReference>
<dbReference type="Pfam" id="PF13500">
    <property type="entry name" value="AAA_26"/>
    <property type="match status" value="1"/>
</dbReference>
<keyword evidence="7" id="KW-0460">Magnesium</keyword>
<dbReference type="FunFam" id="3.40.50.300:FF:000292">
    <property type="entry name" value="ATP-dependent dethiobiotin synthetase BioD"/>
    <property type="match status" value="1"/>
</dbReference>
<dbReference type="InterPro" id="IPR004472">
    <property type="entry name" value="DTB_synth_BioD"/>
</dbReference>
<proteinExistence type="inferred from homology"/>
<keyword evidence="1" id="KW-0963">Cytoplasm</keyword>
<dbReference type="AlphaFoldDB" id="A0A3B0W5E8"/>
<keyword evidence="5" id="KW-0093">Biotin biosynthesis</keyword>
<evidence type="ECO:0000256" key="3">
    <source>
        <dbReference type="ARBA" id="ARBA00022723"/>
    </source>
</evidence>
<keyword evidence="2 8" id="KW-0436">Ligase</keyword>
<evidence type="ECO:0000313" key="8">
    <source>
        <dbReference type="EMBL" id="VAW46462.1"/>
    </source>
</evidence>
<evidence type="ECO:0000256" key="7">
    <source>
        <dbReference type="ARBA" id="ARBA00022842"/>
    </source>
</evidence>
<reference evidence="8" key="1">
    <citation type="submission" date="2018-06" db="EMBL/GenBank/DDBJ databases">
        <authorList>
            <person name="Zhirakovskaya E."/>
        </authorList>
    </citation>
    <scope>NUCLEOTIDE SEQUENCE</scope>
</reference>
<dbReference type="InterPro" id="IPR027417">
    <property type="entry name" value="P-loop_NTPase"/>
</dbReference>
<evidence type="ECO:0000256" key="1">
    <source>
        <dbReference type="ARBA" id="ARBA00022490"/>
    </source>
</evidence>
<dbReference type="HAMAP" id="MF_00336">
    <property type="entry name" value="BioD"/>
    <property type="match status" value="1"/>
</dbReference>
<evidence type="ECO:0000256" key="6">
    <source>
        <dbReference type="ARBA" id="ARBA00022840"/>
    </source>
</evidence>
<keyword evidence="6" id="KW-0067">ATP-binding</keyword>